<keyword evidence="2" id="KW-1185">Reference proteome</keyword>
<protein>
    <submittedName>
        <fullName evidence="1">Uncharacterized protein</fullName>
    </submittedName>
</protein>
<dbReference type="AlphaFoldDB" id="A0A089HV37"/>
<accession>A0A089HV37</accession>
<gene>
    <name evidence="1" type="ORF">PDUR_25845</name>
</gene>
<evidence type="ECO:0000313" key="1">
    <source>
        <dbReference type="EMBL" id="AIQ14922.1"/>
    </source>
</evidence>
<name>A0A089HV37_PAEDU</name>
<organism evidence="1 2">
    <name type="scientific">Paenibacillus durus</name>
    <name type="common">Paenibacillus azotofixans</name>
    <dbReference type="NCBI Taxonomy" id="44251"/>
    <lineage>
        <taxon>Bacteria</taxon>
        <taxon>Bacillati</taxon>
        <taxon>Bacillota</taxon>
        <taxon>Bacilli</taxon>
        <taxon>Bacillales</taxon>
        <taxon>Paenibacillaceae</taxon>
        <taxon>Paenibacillus</taxon>
    </lineage>
</organism>
<proteinExistence type="predicted"/>
<dbReference type="EMBL" id="CP009288">
    <property type="protein sequence ID" value="AIQ14922.1"/>
    <property type="molecule type" value="Genomic_DNA"/>
</dbReference>
<evidence type="ECO:0000313" key="2">
    <source>
        <dbReference type="Proteomes" id="UP000029409"/>
    </source>
</evidence>
<dbReference type="Proteomes" id="UP000029409">
    <property type="component" value="Chromosome"/>
</dbReference>
<reference evidence="1 2" key="1">
    <citation type="submission" date="2014-08" db="EMBL/GenBank/DDBJ databases">
        <title>Comparative genomics of the Paenibacillus odorifer group.</title>
        <authorList>
            <person name="den Bakker H.C."/>
            <person name="Tsai Y.-C."/>
            <person name="Martin N."/>
            <person name="Korlach J."/>
            <person name="Wiedmann M."/>
        </authorList>
    </citation>
    <scope>NUCLEOTIDE SEQUENCE [LARGE SCALE GENOMIC DNA]</scope>
    <source>
        <strain evidence="1 2">DSM 1735</strain>
    </source>
</reference>
<dbReference type="KEGG" id="pdu:PDUR_25845"/>
<sequence length="64" mass="7459">MQIGYTFKHNAVRTLPCTEFSYGGDEGKVRLDIAARFIRHWVGVKKTLRIIAPKVLDLLKYYME</sequence>